<sequence length="139" mass="15848">MNSNFTELLIIDDDCCHNILCALALKKIFRTSNVNMTCFTNSEEGLAYIMQSAMSSKKTLLFIDVNMPRLNGWQILARLEQLPKTLTKHLDVYILTTTPNMRDEYRALKSSLVKQYLQKPISNHLHSIFAGQPLQLSVA</sequence>
<evidence type="ECO:0000313" key="5">
    <source>
        <dbReference type="Proteomes" id="UP000305848"/>
    </source>
</evidence>
<feature type="domain" description="Response regulatory" evidence="3">
    <location>
        <begin position="7"/>
        <end position="134"/>
    </location>
</feature>
<proteinExistence type="predicted"/>
<dbReference type="GO" id="GO:0000160">
    <property type="term" value="P:phosphorelay signal transduction system"/>
    <property type="evidence" value="ECO:0007669"/>
    <property type="project" value="InterPro"/>
</dbReference>
<evidence type="ECO:0000256" key="2">
    <source>
        <dbReference type="PROSITE-ProRule" id="PRU00169"/>
    </source>
</evidence>
<reference evidence="4 5" key="1">
    <citation type="submission" date="2019-05" db="EMBL/GenBank/DDBJ databases">
        <title>Panacibacter sp. strain 17mud1-8 Genome sequencing and assembly.</title>
        <authorList>
            <person name="Chhetri G."/>
        </authorList>
    </citation>
    <scope>NUCLEOTIDE SEQUENCE [LARGE SCALE GENOMIC DNA]</scope>
    <source>
        <strain evidence="4 5">17mud1-8</strain>
    </source>
</reference>
<comment type="caution">
    <text evidence="4">The sequence shown here is derived from an EMBL/GenBank/DDBJ whole genome shotgun (WGS) entry which is preliminary data.</text>
</comment>
<accession>A0A4U3KRM7</accession>
<evidence type="ECO:0000259" key="3">
    <source>
        <dbReference type="PROSITE" id="PS50110"/>
    </source>
</evidence>
<keyword evidence="1 2" id="KW-0597">Phosphoprotein</keyword>
<evidence type="ECO:0000256" key="1">
    <source>
        <dbReference type="ARBA" id="ARBA00022553"/>
    </source>
</evidence>
<gene>
    <name evidence="4" type="ORF">FC093_22890</name>
</gene>
<dbReference type="PANTHER" id="PTHR44591">
    <property type="entry name" value="STRESS RESPONSE REGULATOR PROTEIN 1"/>
    <property type="match status" value="1"/>
</dbReference>
<dbReference type="PROSITE" id="PS50110">
    <property type="entry name" value="RESPONSE_REGULATORY"/>
    <property type="match status" value="1"/>
</dbReference>
<dbReference type="Pfam" id="PF00072">
    <property type="entry name" value="Response_reg"/>
    <property type="match status" value="1"/>
</dbReference>
<dbReference type="InterPro" id="IPR050595">
    <property type="entry name" value="Bact_response_regulator"/>
</dbReference>
<dbReference type="SUPFAM" id="SSF52172">
    <property type="entry name" value="CheY-like"/>
    <property type="match status" value="1"/>
</dbReference>
<dbReference type="RefSeq" id="WP_137264152.1">
    <property type="nucleotide sequence ID" value="NZ_SZQL01000037.1"/>
</dbReference>
<dbReference type="Gene3D" id="3.40.50.2300">
    <property type="match status" value="1"/>
</dbReference>
<feature type="modified residue" description="4-aspartylphosphate" evidence="2">
    <location>
        <position position="64"/>
    </location>
</feature>
<dbReference type="InterPro" id="IPR011006">
    <property type="entry name" value="CheY-like_superfamily"/>
</dbReference>
<dbReference type="EMBL" id="SZQL01000037">
    <property type="protein sequence ID" value="TKK64279.1"/>
    <property type="molecule type" value="Genomic_DNA"/>
</dbReference>
<dbReference type="InterPro" id="IPR001789">
    <property type="entry name" value="Sig_transdc_resp-reg_receiver"/>
</dbReference>
<evidence type="ECO:0000313" key="4">
    <source>
        <dbReference type="EMBL" id="TKK64279.1"/>
    </source>
</evidence>
<dbReference type="Proteomes" id="UP000305848">
    <property type="component" value="Unassembled WGS sequence"/>
</dbReference>
<protein>
    <submittedName>
        <fullName evidence="4">Response regulator</fullName>
    </submittedName>
</protein>
<name>A0A4U3KRM7_9BACT</name>
<dbReference type="SMART" id="SM00448">
    <property type="entry name" value="REC"/>
    <property type="match status" value="1"/>
</dbReference>
<keyword evidence="5" id="KW-1185">Reference proteome</keyword>
<dbReference type="PANTHER" id="PTHR44591:SF3">
    <property type="entry name" value="RESPONSE REGULATORY DOMAIN-CONTAINING PROTEIN"/>
    <property type="match status" value="1"/>
</dbReference>
<dbReference type="CDD" id="cd00156">
    <property type="entry name" value="REC"/>
    <property type="match status" value="1"/>
</dbReference>
<dbReference type="OrthoDB" id="7631574at2"/>
<organism evidence="4 5">
    <name type="scientific">Ilyomonas limi</name>
    <dbReference type="NCBI Taxonomy" id="2575867"/>
    <lineage>
        <taxon>Bacteria</taxon>
        <taxon>Pseudomonadati</taxon>
        <taxon>Bacteroidota</taxon>
        <taxon>Chitinophagia</taxon>
        <taxon>Chitinophagales</taxon>
        <taxon>Chitinophagaceae</taxon>
        <taxon>Ilyomonas</taxon>
    </lineage>
</organism>
<dbReference type="AlphaFoldDB" id="A0A4U3KRM7"/>